<reference evidence="4 5" key="1">
    <citation type="submission" date="2020-04" db="EMBL/GenBank/DDBJ databases">
        <authorList>
            <person name="Alioto T."/>
            <person name="Alioto T."/>
            <person name="Gomez Garrido J."/>
        </authorList>
    </citation>
    <scope>NUCLEOTIDE SEQUENCE [LARGE SCALE GENOMIC DNA]</scope>
</reference>
<dbReference type="EMBL" id="CADEPI010000017">
    <property type="protein sequence ID" value="CAB3364638.1"/>
    <property type="molecule type" value="Genomic_DNA"/>
</dbReference>
<evidence type="ECO:0000256" key="1">
    <source>
        <dbReference type="ARBA" id="ARBA00022460"/>
    </source>
</evidence>
<dbReference type="InterPro" id="IPR000618">
    <property type="entry name" value="Insect_cuticle"/>
</dbReference>
<keyword evidence="5" id="KW-1185">Reference proteome</keyword>
<evidence type="ECO:0000256" key="3">
    <source>
        <dbReference type="SAM" id="SignalP"/>
    </source>
</evidence>
<dbReference type="Pfam" id="PF00379">
    <property type="entry name" value="Chitin_bind_4"/>
    <property type="match status" value="1"/>
</dbReference>
<keyword evidence="3" id="KW-0732">Signal</keyword>
<name>A0A8S1C196_9INSE</name>
<evidence type="ECO:0000313" key="4">
    <source>
        <dbReference type="EMBL" id="CAB3364638.1"/>
    </source>
</evidence>
<feature type="signal peptide" evidence="3">
    <location>
        <begin position="1"/>
        <end position="16"/>
    </location>
</feature>
<dbReference type="AlphaFoldDB" id="A0A8S1C196"/>
<proteinExistence type="predicted"/>
<evidence type="ECO:0000313" key="5">
    <source>
        <dbReference type="Proteomes" id="UP000494165"/>
    </source>
</evidence>
<dbReference type="InterPro" id="IPR050468">
    <property type="entry name" value="Cuticle_Struct_Prot"/>
</dbReference>
<dbReference type="PANTHER" id="PTHR10380:SF173">
    <property type="entry name" value="CUTICULAR PROTEIN 47EF, ISOFORM C-RELATED"/>
    <property type="match status" value="1"/>
</dbReference>
<gene>
    <name evidence="4" type="ORF">CLODIP_2_CD03605</name>
</gene>
<dbReference type="PROSITE" id="PS51155">
    <property type="entry name" value="CHIT_BIND_RR_2"/>
    <property type="match status" value="1"/>
</dbReference>
<feature type="chain" id="PRO_5035756156" evidence="3">
    <location>
        <begin position="17"/>
        <end position="130"/>
    </location>
</feature>
<dbReference type="GO" id="GO:0008010">
    <property type="term" value="F:structural constituent of chitin-based larval cuticle"/>
    <property type="evidence" value="ECO:0007669"/>
    <property type="project" value="TreeGrafter"/>
</dbReference>
<comment type="caution">
    <text evidence="4">The sequence shown here is derived from an EMBL/GenBank/DDBJ whole genome shotgun (WGS) entry which is preliminary data.</text>
</comment>
<dbReference type="GO" id="GO:0062129">
    <property type="term" value="C:chitin-based extracellular matrix"/>
    <property type="evidence" value="ECO:0007669"/>
    <property type="project" value="TreeGrafter"/>
</dbReference>
<dbReference type="PROSITE" id="PS00233">
    <property type="entry name" value="CHIT_BIND_RR_1"/>
    <property type="match status" value="1"/>
</dbReference>
<accession>A0A8S1C196</accession>
<dbReference type="PANTHER" id="PTHR10380">
    <property type="entry name" value="CUTICLE PROTEIN"/>
    <property type="match status" value="1"/>
</dbReference>
<keyword evidence="1 2" id="KW-0193">Cuticle</keyword>
<dbReference type="PRINTS" id="PR00947">
    <property type="entry name" value="CUTICLE"/>
</dbReference>
<protein>
    <submittedName>
        <fullName evidence="4">Uncharacterized protein</fullName>
    </submittedName>
</protein>
<dbReference type="Proteomes" id="UP000494165">
    <property type="component" value="Unassembled WGS sequence"/>
</dbReference>
<organism evidence="4 5">
    <name type="scientific">Cloeon dipterum</name>
    <dbReference type="NCBI Taxonomy" id="197152"/>
    <lineage>
        <taxon>Eukaryota</taxon>
        <taxon>Metazoa</taxon>
        <taxon>Ecdysozoa</taxon>
        <taxon>Arthropoda</taxon>
        <taxon>Hexapoda</taxon>
        <taxon>Insecta</taxon>
        <taxon>Pterygota</taxon>
        <taxon>Palaeoptera</taxon>
        <taxon>Ephemeroptera</taxon>
        <taxon>Pisciforma</taxon>
        <taxon>Baetidae</taxon>
        <taxon>Cloeon</taxon>
    </lineage>
</organism>
<sequence>MKLLVCLALALVAVSARPQDATPIPILRYDNEGVNHDGSYEWAYETGNEIVANEKGYVKNLGVPDQETQVAEGSYSYTAPDGQRITVTYVADENGFQPRGDHLPTPPPIPPAIQRALDYLATLPPTDQKK</sequence>
<evidence type="ECO:0000256" key="2">
    <source>
        <dbReference type="PROSITE-ProRule" id="PRU00497"/>
    </source>
</evidence>
<dbReference type="InterPro" id="IPR031311">
    <property type="entry name" value="CHIT_BIND_RR_consensus"/>
</dbReference>
<dbReference type="OrthoDB" id="8187975at2759"/>